<proteinExistence type="predicted"/>
<accession>A0A369UQ26</accession>
<dbReference type="SUPFAM" id="SSF56112">
    <property type="entry name" value="Protein kinase-like (PK-like)"/>
    <property type="match status" value="1"/>
</dbReference>
<dbReference type="Gene3D" id="3.90.1200.10">
    <property type="match status" value="1"/>
</dbReference>
<evidence type="ECO:0000313" key="4">
    <source>
        <dbReference type="EMBL" id="RDD82567.1"/>
    </source>
</evidence>
<keyword evidence="4" id="KW-0808">Transferase</keyword>
<dbReference type="InterPro" id="IPR002575">
    <property type="entry name" value="Aminoglycoside_PTrfase"/>
</dbReference>
<keyword evidence="1" id="KW-0547">Nucleotide-binding</keyword>
<protein>
    <submittedName>
        <fullName evidence="4">Aminoglycoside phosphotransferase</fullName>
    </submittedName>
</protein>
<evidence type="ECO:0000259" key="3">
    <source>
        <dbReference type="Pfam" id="PF01636"/>
    </source>
</evidence>
<dbReference type="PANTHER" id="PTHR33540:SF1">
    <property type="entry name" value="N-ACETYLMURAMATE_N-ACETYLGLUCOSAMINE KINASE"/>
    <property type="match status" value="1"/>
</dbReference>
<keyword evidence="5" id="KW-1185">Reference proteome</keyword>
<dbReference type="Proteomes" id="UP000253782">
    <property type="component" value="Unassembled WGS sequence"/>
</dbReference>
<dbReference type="GO" id="GO:0016740">
    <property type="term" value="F:transferase activity"/>
    <property type="evidence" value="ECO:0007669"/>
    <property type="project" value="UniProtKB-KW"/>
</dbReference>
<sequence length="341" mass="38684">MSSSSLCTPPIDRAAARLAWARSVLHAPALTLEPASADASFRSYWRASHAGQSWIVMDSPPAQEDPHPWLDIGARLAAAGLHVPVVHAHDLEQGLLLIEDLGAKLYLPALNDQSVDALYSDAMNALLRMQTSVDASDLQPYDYAFLSRELEIMPEWFLGRHLGYTPECEEWDVLESAFGVLLHNALAQPRCFVHRDFHSRNLLITEQRSPGVIDFQGALIGPITYDLASLLRDCYIVWDRERVEGWVENYRMRLQAAHLIADGIDRERFLRWFDLIGLQRHIKVLGLFCRLCYRDGKPGYLNDLPRVYDYVIGVASRYPELTEFVALLERCVGKRDLTIKV</sequence>
<dbReference type="InterPro" id="IPR011009">
    <property type="entry name" value="Kinase-like_dom_sf"/>
</dbReference>
<name>A0A369UQ26_9GAMM</name>
<evidence type="ECO:0000313" key="5">
    <source>
        <dbReference type="Proteomes" id="UP000253782"/>
    </source>
</evidence>
<evidence type="ECO:0000256" key="1">
    <source>
        <dbReference type="ARBA" id="ARBA00022741"/>
    </source>
</evidence>
<feature type="domain" description="Aminoglycoside phosphotransferase" evidence="3">
    <location>
        <begin position="31"/>
        <end position="255"/>
    </location>
</feature>
<keyword evidence="2" id="KW-0067">ATP-binding</keyword>
<reference evidence="4 5" key="1">
    <citation type="submission" date="2018-07" db="EMBL/GenBank/DDBJ databases">
        <title>Dyella tabacisoli L4-6T, whole genome shotgun sequence.</title>
        <authorList>
            <person name="Zhou X.-K."/>
            <person name="Li W.-J."/>
            <person name="Duan Y.-Q."/>
        </authorList>
    </citation>
    <scope>NUCLEOTIDE SEQUENCE [LARGE SCALE GENOMIC DNA]</scope>
    <source>
        <strain evidence="4 5">L4-6</strain>
    </source>
</reference>
<dbReference type="Gene3D" id="3.30.200.20">
    <property type="entry name" value="Phosphorylase Kinase, domain 1"/>
    <property type="match status" value="1"/>
</dbReference>
<comment type="caution">
    <text evidence="4">The sequence shown here is derived from an EMBL/GenBank/DDBJ whole genome shotgun (WGS) entry which is preliminary data.</text>
</comment>
<dbReference type="AlphaFoldDB" id="A0A369UQ26"/>
<dbReference type="Pfam" id="PF01636">
    <property type="entry name" value="APH"/>
    <property type="match status" value="1"/>
</dbReference>
<dbReference type="OrthoDB" id="9809275at2"/>
<dbReference type="GO" id="GO:0005524">
    <property type="term" value="F:ATP binding"/>
    <property type="evidence" value="ECO:0007669"/>
    <property type="project" value="UniProtKB-KW"/>
</dbReference>
<dbReference type="EMBL" id="QQAH01000005">
    <property type="protein sequence ID" value="RDD82567.1"/>
    <property type="molecule type" value="Genomic_DNA"/>
</dbReference>
<evidence type="ECO:0000256" key="2">
    <source>
        <dbReference type="ARBA" id="ARBA00022840"/>
    </source>
</evidence>
<gene>
    <name evidence="4" type="ORF">DVJ77_06475</name>
</gene>
<dbReference type="RefSeq" id="WP_114844631.1">
    <property type="nucleotide sequence ID" value="NZ_JBHSPE010000001.1"/>
</dbReference>
<organism evidence="4 5">
    <name type="scientific">Dyella tabacisoli</name>
    <dbReference type="NCBI Taxonomy" id="2282381"/>
    <lineage>
        <taxon>Bacteria</taxon>
        <taxon>Pseudomonadati</taxon>
        <taxon>Pseudomonadota</taxon>
        <taxon>Gammaproteobacteria</taxon>
        <taxon>Lysobacterales</taxon>
        <taxon>Rhodanobacteraceae</taxon>
        <taxon>Dyella</taxon>
    </lineage>
</organism>
<dbReference type="PANTHER" id="PTHR33540">
    <property type="entry name" value="TRNA THREONYLCARBAMOYLADENOSINE BIOSYNTHESIS PROTEIN TSAE"/>
    <property type="match status" value="1"/>
</dbReference>